<dbReference type="EMBL" id="VIQT01000022">
    <property type="protein sequence ID" value="NDO40671.1"/>
    <property type="molecule type" value="Genomic_DNA"/>
</dbReference>
<feature type="transmembrane region" description="Helical" evidence="6">
    <location>
        <begin position="110"/>
        <end position="131"/>
    </location>
</feature>
<evidence type="ECO:0000256" key="3">
    <source>
        <dbReference type="ARBA" id="ARBA00022692"/>
    </source>
</evidence>
<feature type="transmembrane region" description="Helical" evidence="6">
    <location>
        <begin position="43"/>
        <end position="61"/>
    </location>
</feature>
<keyword evidence="2" id="KW-1003">Cell membrane</keyword>
<evidence type="ECO:0000256" key="5">
    <source>
        <dbReference type="ARBA" id="ARBA00023136"/>
    </source>
</evidence>
<gene>
    <name evidence="7" type="ORF">FMM72_15870</name>
</gene>
<feature type="transmembrane region" description="Helical" evidence="6">
    <location>
        <begin position="248"/>
        <end position="267"/>
    </location>
</feature>
<dbReference type="RefSeq" id="WP_162221971.1">
    <property type="nucleotide sequence ID" value="NZ_CAMUSJ010000055.1"/>
</dbReference>
<keyword evidence="5 6" id="KW-0472">Membrane</keyword>
<keyword evidence="4 6" id="KW-1133">Transmembrane helix</keyword>
<evidence type="ECO:0000313" key="8">
    <source>
        <dbReference type="Proteomes" id="UP000462501"/>
    </source>
</evidence>
<dbReference type="GO" id="GO:0022857">
    <property type="term" value="F:transmembrane transporter activity"/>
    <property type="evidence" value="ECO:0007669"/>
    <property type="project" value="InterPro"/>
</dbReference>
<accession>A0A845T8L0</accession>
<evidence type="ECO:0000256" key="6">
    <source>
        <dbReference type="SAM" id="Phobius"/>
    </source>
</evidence>
<dbReference type="Proteomes" id="UP000462501">
    <property type="component" value="Unassembled WGS sequence"/>
</dbReference>
<dbReference type="CDD" id="cd06580">
    <property type="entry name" value="TM_PBP1_transp_TpRbsC_like"/>
    <property type="match status" value="1"/>
</dbReference>
<dbReference type="PROSITE" id="PS51257">
    <property type="entry name" value="PROKAR_LIPOPROTEIN"/>
    <property type="match status" value="1"/>
</dbReference>
<evidence type="ECO:0000256" key="2">
    <source>
        <dbReference type="ARBA" id="ARBA00022475"/>
    </source>
</evidence>
<sequence>MNGTPAKKKLICSLRGLASVILVIACAFLIHWVILLLSGKSPARIYFILFKGAFGGVYNFARSIRWAVPLIFTALSFAVSERCGIFNIGAEGQLYMGAFAAAWVGFTFPDLPHIALVLLAMAAAMIAGMLWSMAAAWLTLRFHASVIVVTLMLNYIAILFTEYLTRYPFYVPGTLGESGSTQFISDGARLTTLIFGTDVTTGALLALAAAAAIAFWSARTVTGYECRIIGANERFAAFSGLMVTRRKLLVFAVSGMLAGLGGAVEVLGNYGRFMVNFASGLGFDGIVVSLLAGGNPALIPVSALFMGAMNSGSISVEMFGGVPKAMTDILMGVIVVIVTVRAIPVYIRRRPHKTAAAQK</sequence>
<evidence type="ECO:0000313" key="7">
    <source>
        <dbReference type="EMBL" id="NDO40671.1"/>
    </source>
</evidence>
<name>A0A845T8L0_9FIRM</name>
<dbReference type="AlphaFoldDB" id="A0A845T8L0"/>
<evidence type="ECO:0000256" key="4">
    <source>
        <dbReference type="ARBA" id="ARBA00022989"/>
    </source>
</evidence>
<comment type="subcellular location">
    <subcellularLocation>
        <location evidence="1">Cell membrane</location>
        <topology evidence="1">Multi-pass membrane protein</topology>
    </subcellularLocation>
</comment>
<protein>
    <submittedName>
        <fullName evidence="7">ABC transporter permease</fullName>
    </submittedName>
</protein>
<dbReference type="InterPro" id="IPR001851">
    <property type="entry name" value="ABC_transp_permease"/>
</dbReference>
<dbReference type="PANTHER" id="PTHR47089">
    <property type="entry name" value="ABC TRANSPORTER, PERMEASE PROTEIN"/>
    <property type="match status" value="1"/>
</dbReference>
<evidence type="ECO:0000256" key="1">
    <source>
        <dbReference type="ARBA" id="ARBA00004651"/>
    </source>
</evidence>
<dbReference type="Pfam" id="PF02653">
    <property type="entry name" value="BPD_transp_2"/>
    <property type="match status" value="1"/>
</dbReference>
<feature type="transmembrane region" description="Helical" evidence="6">
    <location>
        <begin position="329"/>
        <end position="347"/>
    </location>
</feature>
<feature type="transmembrane region" description="Helical" evidence="6">
    <location>
        <begin position="199"/>
        <end position="218"/>
    </location>
</feature>
<dbReference type="GO" id="GO:0005886">
    <property type="term" value="C:plasma membrane"/>
    <property type="evidence" value="ECO:0007669"/>
    <property type="project" value="UniProtKB-SubCell"/>
</dbReference>
<dbReference type="PANTHER" id="PTHR47089:SF1">
    <property type="entry name" value="GUANOSINE ABC TRANSPORTER PERMEASE PROTEIN NUPP"/>
    <property type="match status" value="1"/>
</dbReference>
<reference evidence="7 8" key="1">
    <citation type="submission" date="2019-06" db="EMBL/GenBank/DDBJ databases">
        <title>Draft genome sequences of 15 bacterial species constituting the stable defined intestinal microbiota of the GM15 gnotobiotic mouse model.</title>
        <authorList>
            <person name="Elie C."/>
            <person name="Mathieu A."/>
            <person name="Saliou A."/>
            <person name="Darnaud M."/>
            <person name="Leulier F."/>
            <person name="Tamellini A."/>
        </authorList>
    </citation>
    <scope>NUCLEOTIDE SEQUENCE [LARGE SCALE GENOMIC DNA]</scope>
    <source>
        <strain evidence="7 8">JM4-15</strain>
    </source>
</reference>
<feature type="transmembrane region" description="Helical" evidence="6">
    <location>
        <begin position="138"/>
        <end position="160"/>
    </location>
</feature>
<comment type="caution">
    <text evidence="7">The sequence shown here is derived from an EMBL/GenBank/DDBJ whole genome shotgun (WGS) entry which is preliminary data.</text>
</comment>
<keyword evidence="3 6" id="KW-0812">Transmembrane</keyword>
<feature type="transmembrane region" description="Helical" evidence="6">
    <location>
        <begin position="12"/>
        <end position="37"/>
    </location>
</feature>
<organism evidence="7 8">
    <name type="scientific">Anaerotruncus colihominis</name>
    <dbReference type="NCBI Taxonomy" id="169435"/>
    <lineage>
        <taxon>Bacteria</taxon>
        <taxon>Bacillati</taxon>
        <taxon>Bacillota</taxon>
        <taxon>Clostridia</taxon>
        <taxon>Eubacteriales</taxon>
        <taxon>Oscillospiraceae</taxon>
        <taxon>Anaerotruncus</taxon>
    </lineage>
</organism>
<proteinExistence type="predicted"/>